<keyword evidence="11" id="KW-0539">Nucleus</keyword>
<dbReference type="SUPFAM" id="SSF88723">
    <property type="entry name" value="PIN domain-like"/>
    <property type="match status" value="1"/>
</dbReference>
<keyword evidence="4 11" id="KW-0255">Endonuclease</keyword>
<keyword evidence="6 11" id="KW-0378">Hydrolase</keyword>
<name>A0A9W8H506_9FUNG</name>
<comment type="subcellular location">
    <subcellularLocation>
        <location evidence="11">Nucleus</location>
        <location evidence="11">Nucleolus</location>
    </subcellularLocation>
    <subcellularLocation>
        <location evidence="11">Nucleus</location>
        <location evidence="11">Nucleoplasm</location>
    </subcellularLocation>
    <subcellularLocation>
        <location evidence="11">Mitochondrion</location>
    </subcellularLocation>
    <text evidence="11">Resides mostly in the nucleoli and relocalizes to the nucleoplasm upon DNA damage.</text>
</comment>
<dbReference type="InterPro" id="IPR036279">
    <property type="entry name" value="5-3_exonuclease_C_sf"/>
</dbReference>
<dbReference type="SMART" id="SM00485">
    <property type="entry name" value="XPGN"/>
    <property type="match status" value="1"/>
</dbReference>
<dbReference type="GO" id="GO:0017108">
    <property type="term" value="F:5'-flap endonuclease activity"/>
    <property type="evidence" value="ECO:0007669"/>
    <property type="project" value="UniProtKB-UniRule"/>
</dbReference>
<dbReference type="InterPro" id="IPR019974">
    <property type="entry name" value="XPG_CS"/>
</dbReference>
<dbReference type="PANTHER" id="PTHR11081:SF9">
    <property type="entry name" value="FLAP ENDONUCLEASE 1"/>
    <property type="match status" value="1"/>
</dbReference>
<sequence>MGIKGLKQVIADRAPAALRTVEMAQLVGRKVAIDASTSLYQFLVAVRSEGQSLATSEGHTTSHLIGLLYRTVNMVENGLKPVYVFDGKPPVMKGGELEKRREKREKAEASLKAAEEEGNDDEILKQTKRLAKVTPEINEQAKRLLRLMGIPIVTAPCEAEAQCAALARAGRVWAAASQDMDTLLFGAPVLLRNLTAPAARKLPIEEIRLEEVLGGLEYTQDQLIDLGIVLGCDYCESIRGVGPKSGYEHIRACKTIEEAVKLEKVAKGVPDDWPYASARELFQRPEVDECADEFVWAKPDVEGLVQFLVHEMEFSEQRVRSAAAKLEKAVGKGQQVRIDSFFKISSTKRSQPGDNTNGGSPSAQGSVLPALDTIALELHAPGVLVMAFNRPRHMNSLTYETYAEWLDVMEYVHTDRSVRVLVITGRGRAFTVGHDLSSTGMALTDAVKRQYFERCNVVRDLTQLLITSPVPIIAAVNGPAIGYGCTTLALCDLVLASETAVFRTPFMELGFCAEGCSSLTFPRILGPAVANDMLLFGKAMGAAEMHSRGFVVRVTKLDELLPLALSLAKRLAGQSRGALEATRGLIKERGVIEQLLRANEVEMEGLYLRMISKDTQQAVVRALAGLQARQSGGAKPRL</sequence>
<evidence type="ECO:0000256" key="10">
    <source>
        <dbReference type="ARBA" id="ARBA00029382"/>
    </source>
</evidence>
<dbReference type="InterPro" id="IPR023426">
    <property type="entry name" value="Flap_endonuc"/>
</dbReference>
<dbReference type="Pfam" id="PF00378">
    <property type="entry name" value="ECH_1"/>
    <property type="match status" value="1"/>
</dbReference>
<evidence type="ECO:0000256" key="9">
    <source>
        <dbReference type="ARBA" id="ARBA00023204"/>
    </source>
</evidence>
<dbReference type="GO" id="GO:0008409">
    <property type="term" value="F:5'-3' exonuclease activity"/>
    <property type="evidence" value="ECO:0007669"/>
    <property type="project" value="UniProtKB-UniRule"/>
</dbReference>
<evidence type="ECO:0000256" key="3">
    <source>
        <dbReference type="ARBA" id="ARBA00022723"/>
    </source>
</evidence>
<keyword evidence="1 11" id="KW-0235">DNA replication</keyword>
<dbReference type="AlphaFoldDB" id="A0A9W8H506"/>
<evidence type="ECO:0000259" key="13">
    <source>
        <dbReference type="SMART" id="SM00484"/>
    </source>
</evidence>
<keyword evidence="11" id="KW-0597">Phosphoprotein</keyword>
<evidence type="ECO:0000256" key="2">
    <source>
        <dbReference type="ARBA" id="ARBA00022722"/>
    </source>
</evidence>
<dbReference type="Pfam" id="PF00867">
    <property type="entry name" value="XPG_I"/>
    <property type="match status" value="1"/>
</dbReference>
<keyword evidence="16" id="KW-1185">Reference proteome</keyword>
<dbReference type="InterPro" id="IPR006086">
    <property type="entry name" value="XPG-I_dom"/>
</dbReference>
<evidence type="ECO:0000256" key="11">
    <source>
        <dbReference type="HAMAP-Rule" id="MF_03140"/>
    </source>
</evidence>
<dbReference type="InterPro" id="IPR008918">
    <property type="entry name" value="HhH2"/>
</dbReference>
<evidence type="ECO:0000256" key="6">
    <source>
        <dbReference type="ARBA" id="ARBA00022801"/>
    </source>
</evidence>
<evidence type="ECO:0000256" key="12">
    <source>
        <dbReference type="SAM" id="MobiDB-lite"/>
    </source>
</evidence>
<dbReference type="SUPFAM" id="SSF47807">
    <property type="entry name" value="5' to 3' exonuclease, C-terminal subdomain"/>
    <property type="match status" value="1"/>
</dbReference>
<evidence type="ECO:0000259" key="14">
    <source>
        <dbReference type="SMART" id="SM00485"/>
    </source>
</evidence>
<reference evidence="15" key="1">
    <citation type="submission" date="2022-07" db="EMBL/GenBank/DDBJ databases">
        <title>Phylogenomic reconstructions and comparative analyses of Kickxellomycotina fungi.</title>
        <authorList>
            <person name="Reynolds N.K."/>
            <person name="Stajich J.E."/>
            <person name="Barry K."/>
            <person name="Grigoriev I.V."/>
            <person name="Crous P."/>
            <person name="Smith M.E."/>
        </authorList>
    </citation>
    <scope>NUCLEOTIDE SEQUENCE</scope>
    <source>
        <strain evidence="15">NBRC 105414</strain>
    </source>
</reference>
<evidence type="ECO:0000256" key="1">
    <source>
        <dbReference type="ARBA" id="ARBA00022705"/>
    </source>
</evidence>
<dbReference type="InterPro" id="IPR001753">
    <property type="entry name" value="Enoyl-CoA_hydra/iso"/>
</dbReference>
<dbReference type="EMBL" id="JANBUL010000255">
    <property type="protein sequence ID" value="KAJ2778012.1"/>
    <property type="molecule type" value="Genomic_DNA"/>
</dbReference>
<comment type="cofactor">
    <cofactor evidence="11">
        <name>Mg(2+)</name>
        <dbReference type="ChEBI" id="CHEBI:18420"/>
    </cofactor>
    <text evidence="11">Binds 2 magnesium ions per subunit. They probably participate in the reaction catalyzed by the enzyme. May bind an additional third magnesium ion after substrate binding.</text>
</comment>
<evidence type="ECO:0000256" key="8">
    <source>
        <dbReference type="ARBA" id="ARBA00022842"/>
    </source>
</evidence>
<dbReference type="SMART" id="SM00279">
    <property type="entry name" value="HhH2"/>
    <property type="match status" value="1"/>
</dbReference>
<dbReference type="GO" id="GO:0006284">
    <property type="term" value="P:base-excision repair"/>
    <property type="evidence" value="ECO:0007669"/>
    <property type="project" value="UniProtKB-UniRule"/>
</dbReference>
<dbReference type="Gene3D" id="3.90.226.10">
    <property type="entry name" value="2-enoyl-CoA Hydratase, Chain A, domain 1"/>
    <property type="match status" value="1"/>
</dbReference>
<dbReference type="PRINTS" id="PR00853">
    <property type="entry name" value="XPGRADSUPER"/>
</dbReference>
<keyword evidence="5 11" id="KW-0227">DNA damage</keyword>
<evidence type="ECO:0000313" key="16">
    <source>
        <dbReference type="Proteomes" id="UP001140217"/>
    </source>
</evidence>
<comment type="caution">
    <text evidence="15">The sequence shown here is derived from an EMBL/GenBank/DDBJ whole genome shotgun (WGS) entry which is preliminary data.</text>
</comment>
<dbReference type="HAMAP" id="MF_00614">
    <property type="entry name" value="Fen"/>
    <property type="match status" value="1"/>
</dbReference>
<dbReference type="InterPro" id="IPR006084">
    <property type="entry name" value="XPG/Rad2"/>
</dbReference>
<dbReference type="SMART" id="SM00484">
    <property type="entry name" value="XPGI"/>
    <property type="match status" value="1"/>
</dbReference>
<dbReference type="GO" id="GO:0005739">
    <property type="term" value="C:mitochondrion"/>
    <property type="evidence" value="ECO:0007669"/>
    <property type="project" value="UniProtKB-SubCell"/>
</dbReference>
<dbReference type="FunFam" id="3.40.50.1010:FF:000016">
    <property type="entry name" value="Flap endonuclease 1"/>
    <property type="match status" value="1"/>
</dbReference>
<dbReference type="OrthoDB" id="1937206at2759"/>
<organism evidence="15 16">
    <name type="scientific">Coemansia javaensis</name>
    <dbReference type="NCBI Taxonomy" id="2761396"/>
    <lineage>
        <taxon>Eukaryota</taxon>
        <taxon>Fungi</taxon>
        <taxon>Fungi incertae sedis</taxon>
        <taxon>Zoopagomycota</taxon>
        <taxon>Kickxellomycotina</taxon>
        <taxon>Kickxellomycetes</taxon>
        <taxon>Kickxellales</taxon>
        <taxon>Kickxellaceae</taxon>
        <taxon>Coemansia</taxon>
    </lineage>
</organism>
<protein>
    <recommendedName>
        <fullName evidence="11">Flap endonuclease 1</fullName>
        <shortName evidence="11">FEN-1</shortName>
        <ecNumber evidence="11">3.1.-.-</ecNumber>
    </recommendedName>
    <alternativeName>
        <fullName evidence="11">Flap structure-specific endonuclease 1</fullName>
    </alternativeName>
</protein>
<comment type="function">
    <text evidence="10 11">Structure-specific nuclease with 5'-flap endonuclease and 5'-3' exonuclease activities involved in DNA replication and repair. During DNA replication, cleaves the 5'-overhanging flap structure that is generated by displacement synthesis when DNA polymerase encounters the 5'-end of a downstream Okazaki fragment. It enters the flap from the 5'-end and then tracks to cleave the flap base, leaving a nick for ligation. Also involved in the long patch base excision repair (LP-BER) pathway, by cleaving within the apurinic/apyrimidinic (AP) site-terminated flap. Acts as a genome stabilization factor that prevents flaps from equilibrating into structures that lead to duplications and deletions. Also possesses 5'-3' exonuclease activity on nicked or gapped double-stranded DNA, and exhibits RNase H activity. Also involved in replication and repair of rDNA and in repairing mitochondrial DNA.</text>
</comment>
<dbReference type="InterPro" id="IPR029045">
    <property type="entry name" value="ClpP/crotonase-like_dom_sf"/>
</dbReference>
<dbReference type="CDD" id="cd09867">
    <property type="entry name" value="PIN_FEN1"/>
    <property type="match status" value="1"/>
</dbReference>
<feature type="compositionally biased region" description="Basic and acidic residues" evidence="12">
    <location>
        <begin position="95"/>
        <end position="115"/>
    </location>
</feature>
<keyword evidence="3 11" id="KW-0479">Metal-binding</keyword>
<feature type="region of interest" description="Disordered" evidence="12">
    <location>
        <begin position="94"/>
        <end position="119"/>
    </location>
</feature>
<feature type="domain" description="XPG N-terminal" evidence="14">
    <location>
        <begin position="1"/>
        <end position="107"/>
    </location>
</feature>
<keyword evidence="9 11" id="KW-0234">DNA repair</keyword>
<keyword evidence="8 11" id="KW-0460">Magnesium</keyword>
<dbReference type="GO" id="GO:0005730">
    <property type="term" value="C:nucleolus"/>
    <property type="evidence" value="ECO:0007669"/>
    <property type="project" value="UniProtKB-SubCell"/>
</dbReference>
<dbReference type="EC" id="3.1.-.-" evidence="11"/>
<dbReference type="GO" id="GO:0003677">
    <property type="term" value="F:DNA binding"/>
    <property type="evidence" value="ECO:0007669"/>
    <property type="project" value="UniProtKB-UniRule"/>
</dbReference>
<keyword evidence="2 11" id="KW-0540">Nuclease</keyword>
<dbReference type="PANTHER" id="PTHR11081">
    <property type="entry name" value="FLAP ENDONUCLEASE FAMILY MEMBER"/>
    <property type="match status" value="1"/>
</dbReference>
<dbReference type="GO" id="GO:0043137">
    <property type="term" value="P:DNA replication, removal of RNA primer"/>
    <property type="evidence" value="ECO:0007669"/>
    <property type="project" value="UniProtKB-UniRule"/>
</dbReference>
<dbReference type="InterPro" id="IPR006085">
    <property type="entry name" value="XPG_DNA_repair_N"/>
</dbReference>
<gene>
    <name evidence="15" type="primary">FEN1</name>
    <name evidence="15" type="ORF">H4R18_004861</name>
</gene>
<feature type="domain" description="XPG-I" evidence="13">
    <location>
        <begin position="146"/>
        <end position="218"/>
    </location>
</feature>
<keyword evidence="11" id="KW-0496">Mitochondrion</keyword>
<dbReference type="CDD" id="cd06558">
    <property type="entry name" value="crotonase-like"/>
    <property type="match status" value="1"/>
</dbReference>
<dbReference type="InterPro" id="IPR029060">
    <property type="entry name" value="PIN-like_dom_sf"/>
</dbReference>
<evidence type="ECO:0000256" key="7">
    <source>
        <dbReference type="ARBA" id="ARBA00022839"/>
    </source>
</evidence>
<keyword evidence="7 11" id="KW-0269">Exonuclease</keyword>
<evidence type="ECO:0000313" key="15">
    <source>
        <dbReference type="EMBL" id="KAJ2778012.1"/>
    </source>
</evidence>
<comment type="similarity">
    <text evidence="11">Belongs to the XPG/RAD2 endonuclease family. FEN1 subfamily.</text>
</comment>
<evidence type="ECO:0000256" key="5">
    <source>
        <dbReference type="ARBA" id="ARBA00022763"/>
    </source>
</evidence>
<evidence type="ECO:0000256" key="4">
    <source>
        <dbReference type="ARBA" id="ARBA00022759"/>
    </source>
</evidence>
<dbReference type="Proteomes" id="UP001140217">
    <property type="component" value="Unassembled WGS sequence"/>
</dbReference>
<dbReference type="GO" id="GO:0000287">
    <property type="term" value="F:magnesium ion binding"/>
    <property type="evidence" value="ECO:0007669"/>
    <property type="project" value="UniProtKB-UniRule"/>
</dbReference>
<dbReference type="SUPFAM" id="SSF52096">
    <property type="entry name" value="ClpP/crotonase"/>
    <property type="match status" value="1"/>
</dbReference>
<dbReference type="CDD" id="cd09907">
    <property type="entry name" value="H3TH_FEN1-Euk"/>
    <property type="match status" value="1"/>
</dbReference>
<proteinExistence type="inferred from homology"/>
<accession>A0A9W8H506</accession>
<dbReference type="PROSITE" id="PS00841">
    <property type="entry name" value="XPG_1"/>
    <property type="match status" value="1"/>
</dbReference>
<dbReference type="Gene3D" id="3.40.50.1010">
    <property type="entry name" value="5'-nuclease"/>
    <property type="match status" value="1"/>
</dbReference>
<dbReference type="Gene3D" id="1.10.150.20">
    <property type="entry name" value="5' to 3' exonuclease, C-terminal subdomain"/>
    <property type="match status" value="1"/>
</dbReference>
<dbReference type="Pfam" id="PF00752">
    <property type="entry name" value="XPG_N"/>
    <property type="match status" value="1"/>
</dbReference>
<dbReference type="GO" id="GO:0005654">
    <property type="term" value="C:nucleoplasm"/>
    <property type="evidence" value="ECO:0007669"/>
    <property type="project" value="UniProtKB-SubCell"/>
</dbReference>